<dbReference type="InterPro" id="IPR036075">
    <property type="entry name" value="ARMT-1-like_metal-bd_sf"/>
</dbReference>
<evidence type="ECO:0000256" key="5">
    <source>
        <dbReference type="ARBA" id="ARBA00022801"/>
    </source>
</evidence>
<comment type="cofactor">
    <cofactor evidence="2">
        <name>Mn(2+)</name>
        <dbReference type="ChEBI" id="CHEBI:29035"/>
    </cofactor>
</comment>
<sequence>MSTPPAPPVITAADPAAFPHSVFHVRHPKVIAQVKAALPYGPEQLSALDAFLDATLHGTLDPLPQDDAGDRAQWDLWGAPYFGRGLRWTDAPFLWAESYFHRRLLSATGYFAGLWRGVDPFGPMKAASLGSAGLAAELAQLGSTASLSAEERDAAALHASLWGNRADLGFQLVAGAPVVPEVLVDDGPALYAHLDAAPGRVNLVADNAAEELVYDLLLLDHLLASGRATELTLYLKPRPYYVSDATPQDFAAAVHLLETVPGPAADAARRLRAACADGRLVLVAAEFFCAPLGFDALPKEILDAIATARVTLFKGDLNYRRLVGDRLWPQNTPFRTLTSYLPGPVAALRTYKSDVSVGLDPETVRALDAAEPGWRFGGRHAVIQFGGAADGEGVSGR</sequence>
<dbReference type="PANTHER" id="PTHR12260:SF6">
    <property type="entry name" value="DAMAGE-CONTROL PHOSPHATASE ARMT1"/>
    <property type="match status" value="1"/>
</dbReference>
<name>A0A941IRK6_9ACTN</name>
<accession>A0A941IRK6</accession>
<comment type="catalytic activity">
    <reaction evidence="7">
        <text>beta-D-fructose 6-phosphate = dihydroxyacetone + D-glyceraldehyde 3-phosphate</text>
        <dbReference type="Rhea" id="RHEA:28002"/>
        <dbReference type="ChEBI" id="CHEBI:16016"/>
        <dbReference type="ChEBI" id="CHEBI:57634"/>
        <dbReference type="ChEBI" id="CHEBI:59776"/>
    </reaction>
</comment>
<dbReference type="EMBL" id="JAGSOG010000094">
    <property type="protein sequence ID" value="MBR7835407.1"/>
    <property type="molecule type" value="Genomic_DNA"/>
</dbReference>
<comment type="similarity">
    <text evidence="3">Belongs to the damage-control phosphatase family. Sugar phosphate phosphatase III subfamily.</text>
</comment>
<dbReference type="InterPro" id="IPR002791">
    <property type="entry name" value="ARMT1-like_metal-bd"/>
</dbReference>
<keyword evidence="6" id="KW-0464">Manganese</keyword>
<evidence type="ECO:0000313" key="9">
    <source>
        <dbReference type="EMBL" id="MBR7835407.1"/>
    </source>
</evidence>
<keyword evidence="10" id="KW-1185">Reference proteome</keyword>
<evidence type="ECO:0000256" key="1">
    <source>
        <dbReference type="ARBA" id="ARBA00001326"/>
    </source>
</evidence>
<evidence type="ECO:0000256" key="2">
    <source>
        <dbReference type="ARBA" id="ARBA00001936"/>
    </source>
</evidence>
<evidence type="ECO:0000256" key="3">
    <source>
        <dbReference type="ARBA" id="ARBA00009519"/>
    </source>
</evidence>
<protein>
    <submittedName>
        <fullName evidence="9">Protein-glutamate O-methyltransferase family protein</fullName>
    </submittedName>
</protein>
<dbReference type="RefSeq" id="WP_212529901.1">
    <property type="nucleotide sequence ID" value="NZ_JAGSOG010000094.1"/>
</dbReference>
<dbReference type="AlphaFoldDB" id="A0A941IRK6"/>
<evidence type="ECO:0000256" key="6">
    <source>
        <dbReference type="ARBA" id="ARBA00023211"/>
    </source>
</evidence>
<dbReference type="Pfam" id="PF01937">
    <property type="entry name" value="ARMT1-like_dom"/>
    <property type="match status" value="1"/>
</dbReference>
<dbReference type="Gene3D" id="3.40.50.10880">
    <property type="entry name" value="Uncharacterised protein PF01937, DUF89, domain 3"/>
    <property type="match status" value="1"/>
</dbReference>
<dbReference type="GO" id="GO:0016791">
    <property type="term" value="F:phosphatase activity"/>
    <property type="evidence" value="ECO:0007669"/>
    <property type="project" value="TreeGrafter"/>
</dbReference>
<organism evidence="9 10">
    <name type="scientific">Actinospica durhamensis</name>
    <dbReference type="NCBI Taxonomy" id="1508375"/>
    <lineage>
        <taxon>Bacteria</taxon>
        <taxon>Bacillati</taxon>
        <taxon>Actinomycetota</taxon>
        <taxon>Actinomycetes</taxon>
        <taxon>Catenulisporales</taxon>
        <taxon>Actinospicaceae</taxon>
        <taxon>Actinospica</taxon>
    </lineage>
</organism>
<evidence type="ECO:0000256" key="4">
    <source>
        <dbReference type="ARBA" id="ARBA00022723"/>
    </source>
</evidence>
<comment type="caution">
    <text evidence="9">The sequence shown here is derived from an EMBL/GenBank/DDBJ whole genome shotgun (WGS) entry which is preliminary data.</text>
</comment>
<comment type="catalytic activity">
    <reaction evidence="1">
        <text>beta-D-fructose 1-phosphate + H2O = D-fructose + phosphate</text>
        <dbReference type="Rhea" id="RHEA:35603"/>
        <dbReference type="ChEBI" id="CHEBI:15377"/>
        <dbReference type="ChEBI" id="CHEBI:37721"/>
        <dbReference type="ChEBI" id="CHEBI:43474"/>
        <dbReference type="ChEBI" id="CHEBI:138881"/>
    </reaction>
</comment>
<evidence type="ECO:0000259" key="8">
    <source>
        <dbReference type="Pfam" id="PF01937"/>
    </source>
</evidence>
<keyword evidence="4" id="KW-0479">Metal-binding</keyword>
<dbReference type="InterPro" id="IPR039763">
    <property type="entry name" value="ARMT1"/>
</dbReference>
<evidence type="ECO:0000256" key="7">
    <source>
        <dbReference type="ARBA" id="ARBA00048809"/>
    </source>
</evidence>
<dbReference type="PANTHER" id="PTHR12260">
    <property type="entry name" value="DAMAGE-CONTROL PHOSPHATASE ARMT1"/>
    <property type="match status" value="1"/>
</dbReference>
<proteinExistence type="inferred from homology"/>
<dbReference type="SUPFAM" id="SSF111321">
    <property type="entry name" value="AF1104-like"/>
    <property type="match status" value="1"/>
</dbReference>
<evidence type="ECO:0000313" key="10">
    <source>
        <dbReference type="Proteomes" id="UP000675781"/>
    </source>
</evidence>
<keyword evidence="5" id="KW-0378">Hydrolase</keyword>
<gene>
    <name evidence="9" type="ORF">KDL01_19185</name>
</gene>
<dbReference type="GO" id="GO:0046872">
    <property type="term" value="F:metal ion binding"/>
    <property type="evidence" value="ECO:0007669"/>
    <property type="project" value="UniProtKB-KW"/>
</dbReference>
<reference evidence="9" key="1">
    <citation type="submission" date="2021-04" db="EMBL/GenBank/DDBJ databases">
        <title>Genome based classification of Actinospica acidithermotolerans sp. nov., an actinobacterium isolated from an Indonesian hot spring.</title>
        <authorList>
            <person name="Kusuma A.B."/>
            <person name="Putra K.E."/>
            <person name="Nafisah S."/>
            <person name="Loh J."/>
            <person name="Nouioui I."/>
            <person name="Goodfellow M."/>
        </authorList>
    </citation>
    <scope>NUCLEOTIDE SEQUENCE</scope>
    <source>
        <strain evidence="9">CSCA 57</strain>
    </source>
</reference>
<dbReference type="Proteomes" id="UP000675781">
    <property type="component" value="Unassembled WGS sequence"/>
</dbReference>
<feature type="domain" description="Damage-control phosphatase ARMT1-like metal-binding" evidence="8">
    <location>
        <begin position="72"/>
        <end position="363"/>
    </location>
</feature>
<dbReference type="GO" id="GO:0006974">
    <property type="term" value="P:DNA damage response"/>
    <property type="evidence" value="ECO:0007669"/>
    <property type="project" value="TreeGrafter"/>
</dbReference>